<dbReference type="InterPro" id="IPR036026">
    <property type="entry name" value="Seven-hairpin_glycosidases"/>
</dbReference>
<evidence type="ECO:0000313" key="7">
    <source>
        <dbReference type="Proteomes" id="UP000541444"/>
    </source>
</evidence>
<comment type="similarity">
    <text evidence="2 5">Belongs to the glycosyl hydrolase 47 family.</text>
</comment>
<dbReference type="EMBL" id="JACGCM010002208">
    <property type="protein sequence ID" value="KAF6143235.1"/>
    <property type="molecule type" value="Genomic_DNA"/>
</dbReference>
<dbReference type="GO" id="GO:1904380">
    <property type="term" value="P:endoplasmic reticulum mannose trimming"/>
    <property type="evidence" value="ECO:0007669"/>
    <property type="project" value="InterPro"/>
</dbReference>
<evidence type="ECO:0000256" key="3">
    <source>
        <dbReference type="ARBA" id="ARBA00022824"/>
    </source>
</evidence>
<sequence>MHEAGLTRYSEDTDFDWLRLETDFLARYSTTEEDSWESLSACILQGKQSSDNGLIFDEDKALRRQTGFINSFTRSSTYKKDRFSLVILRNNSEFEKAVLWLSENLTFDVDARINLFECNIRVLGGLVSAHILATDSANRLTQGIYVNQLLILAEDLGSRFLRAFDTPTGLPYAWINLKYGVMKNETTETSTSGCGSLILEMGTLSRLTGDSRYELAALRALRKLWSMRSPLNLLGTTLDVISGEWIEYSSGIGADMHSALYAADKGIFETVTPITLQEWSLNIAPRPLEAPSQGIRISSAAGGIQKQDRTVVGGLYLPCTPITFNIASS</sequence>
<keyword evidence="5" id="KW-0326">Glycosidase</keyword>
<dbReference type="InterPro" id="IPR044674">
    <property type="entry name" value="EDEM1/2/3"/>
</dbReference>
<dbReference type="GO" id="GO:0005975">
    <property type="term" value="P:carbohydrate metabolic process"/>
    <property type="evidence" value="ECO:0007669"/>
    <property type="project" value="InterPro"/>
</dbReference>
<dbReference type="GO" id="GO:0044322">
    <property type="term" value="C:endoplasmic reticulum quality control compartment"/>
    <property type="evidence" value="ECO:0007669"/>
    <property type="project" value="GOC"/>
</dbReference>
<proteinExistence type="inferred from homology"/>
<dbReference type="PANTHER" id="PTHR45679">
    <property type="entry name" value="ER DEGRADATION-ENHANCING ALPHA-MANNOSIDASE-LIKE PROTEIN 2"/>
    <property type="match status" value="1"/>
</dbReference>
<dbReference type="GO" id="GO:0004571">
    <property type="term" value="F:mannosyl-oligosaccharide 1,2-alpha-mannosidase activity"/>
    <property type="evidence" value="ECO:0007669"/>
    <property type="project" value="InterPro"/>
</dbReference>
<evidence type="ECO:0000256" key="5">
    <source>
        <dbReference type="RuleBase" id="RU361193"/>
    </source>
</evidence>
<dbReference type="InterPro" id="IPR001382">
    <property type="entry name" value="Glyco_hydro_47"/>
</dbReference>
<comment type="subcellular location">
    <subcellularLocation>
        <location evidence="1">Endoplasmic reticulum</location>
    </subcellularLocation>
</comment>
<keyword evidence="3" id="KW-0256">Endoplasmic reticulum</keyword>
<dbReference type="AlphaFoldDB" id="A0A7J7LKP5"/>
<keyword evidence="4" id="KW-0325">Glycoprotein</keyword>
<dbReference type="EC" id="3.2.1.-" evidence="5"/>
<name>A0A7J7LKP5_9MAGN</name>
<dbReference type="SUPFAM" id="SSF48225">
    <property type="entry name" value="Seven-hairpin glycosidases"/>
    <property type="match status" value="1"/>
</dbReference>
<dbReference type="Gene3D" id="1.50.10.10">
    <property type="match status" value="1"/>
</dbReference>
<reference evidence="6 7" key="1">
    <citation type="journal article" date="2020" name="IScience">
        <title>Genome Sequencing of the Endangered Kingdonia uniflora (Circaeasteraceae, Ranunculales) Reveals Potential Mechanisms of Evolutionary Specialization.</title>
        <authorList>
            <person name="Sun Y."/>
            <person name="Deng T."/>
            <person name="Zhang A."/>
            <person name="Moore M.J."/>
            <person name="Landis J.B."/>
            <person name="Lin N."/>
            <person name="Zhang H."/>
            <person name="Zhang X."/>
            <person name="Huang J."/>
            <person name="Zhang X."/>
            <person name="Sun H."/>
            <person name="Wang H."/>
        </authorList>
    </citation>
    <scope>NUCLEOTIDE SEQUENCE [LARGE SCALE GENOMIC DNA]</scope>
    <source>
        <strain evidence="6">TB1705</strain>
        <tissue evidence="6">Leaf</tissue>
    </source>
</reference>
<evidence type="ECO:0000313" key="6">
    <source>
        <dbReference type="EMBL" id="KAF6143235.1"/>
    </source>
</evidence>
<dbReference type="GO" id="GO:0016020">
    <property type="term" value="C:membrane"/>
    <property type="evidence" value="ECO:0007669"/>
    <property type="project" value="InterPro"/>
</dbReference>
<gene>
    <name evidence="6" type="ORF">GIB67_039018</name>
</gene>
<dbReference type="Proteomes" id="UP000541444">
    <property type="component" value="Unassembled WGS sequence"/>
</dbReference>
<dbReference type="PANTHER" id="PTHR45679:SF5">
    <property type="entry name" value="ER DEGRADATION-ENHANCING ALPHA-MANNOSIDASE-LIKE PROTEIN 1"/>
    <property type="match status" value="1"/>
</dbReference>
<evidence type="ECO:0000256" key="1">
    <source>
        <dbReference type="ARBA" id="ARBA00004240"/>
    </source>
</evidence>
<protein>
    <recommendedName>
        <fullName evidence="5">alpha-1,2-Mannosidase</fullName>
        <ecNumber evidence="5">3.2.1.-</ecNumber>
    </recommendedName>
</protein>
<organism evidence="6 7">
    <name type="scientific">Kingdonia uniflora</name>
    <dbReference type="NCBI Taxonomy" id="39325"/>
    <lineage>
        <taxon>Eukaryota</taxon>
        <taxon>Viridiplantae</taxon>
        <taxon>Streptophyta</taxon>
        <taxon>Embryophyta</taxon>
        <taxon>Tracheophyta</taxon>
        <taxon>Spermatophyta</taxon>
        <taxon>Magnoliopsida</taxon>
        <taxon>Ranunculales</taxon>
        <taxon>Circaeasteraceae</taxon>
        <taxon>Kingdonia</taxon>
    </lineage>
</organism>
<comment type="caution">
    <text evidence="6">The sequence shown here is derived from an EMBL/GenBank/DDBJ whole genome shotgun (WGS) entry which is preliminary data.</text>
</comment>
<dbReference type="Pfam" id="PF01532">
    <property type="entry name" value="Glyco_hydro_47"/>
    <property type="match status" value="1"/>
</dbReference>
<accession>A0A7J7LKP5</accession>
<dbReference type="OrthoDB" id="8118055at2759"/>
<dbReference type="InterPro" id="IPR012341">
    <property type="entry name" value="6hp_glycosidase-like_sf"/>
</dbReference>
<keyword evidence="5" id="KW-0378">Hydrolase</keyword>
<dbReference type="PRINTS" id="PR00747">
    <property type="entry name" value="GLYHDRLASE47"/>
</dbReference>
<evidence type="ECO:0000256" key="4">
    <source>
        <dbReference type="ARBA" id="ARBA00023180"/>
    </source>
</evidence>
<keyword evidence="7" id="KW-1185">Reference proteome</keyword>
<evidence type="ECO:0000256" key="2">
    <source>
        <dbReference type="ARBA" id="ARBA00007658"/>
    </source>
</evidence>
<dbReference type="GO" id="GO:0005509">
    <property type="term" value="F:calcium ion binding"/>
    <property type="evidence" value="ECO:0007669"/>
    <property type="project" value="InterPro"/>
</dbReference>